<protein>
    <submittedName>
        <fullName evidence="5">LysM domain protein</fullName>
    </submittedName>
</protein>
<dbReference type="RefSeq" id="WP_004623833.1">
    <property type="nucleotide sequence ID" value="NZ_AORV01000018.1"/>
</dbReference>
<dbReference type="PANTHER" id="PTHR33734">
    <property type="entry name" value="LYSM DOMAIN-CONTAINING GPI-ANCHORED PROTEIN 2"/>
    <property type="match status" value="1"/>
</dbReference>
<dbReference type="InterPro" id="IPR038765">
    <property type="entry name" value="Papain-like_cys_pep_sf"/>
</dbReference>
<evidence type="ECO:0000256" key="2">
    <source>
        <dbReference type="ARBA" id="ARBA00023316"/>
    </source>
</evidence>
<dbReference type="STRING" id="1195236.CTER_0485"/>
<evidence type="ECO:0000259" key="4">
    <source>
        <dbReference type="PROSITE" id="PS51782"/>
    </source>
</evidence>
<feature type="compositionally biased region" description="Polar residues" evidence="3">
    <location>
        <begin position="24"/>
        <end position="33"/>
    </location>
</feature>
<dbReference type="Proteomes" id="UP000014155">
    <property type="component" value="Unassembled WGS sequence"/>
</dbReference>
<gene>
    <name evidence="5" type="ORF">CTER_0485</name>
</gene>
<dbReference type="Gene3D" id="3.10.350.10">
    <property type="entry name" value="LysM domain"/>
    <property type="match status" value="1"/>
</dbReference>
<keyword evidence="6" id="KW-1185">Reference proteome</keyword>
<dbReference type="InterPro" id="IPR036779">
    <property type="entry name" value="LysM_dom_sf"/>
</dbReference>
<organism evidence="5 6">
    <name type="scientific">Ruminiclostridium cellobioparum subsp. termitidis CT1112</name>
    <dbReference type="NCBI Taxonomy" id="1195236"/>
    <lineage>
        <taxon>Bacteria</taxon>
        <taxon>Bacillati</taxon>
        <taxon>Bacillota</taxon>
        <taxon>Clostridia</taxon>
        <taxon>Eubacteriales</taxon>
        <taxon>Oscillospiraceae</taxon>
        <taxon>Ruminiclostridium</taxon>
    </lineage>
</organism>
<dbReference type="PANTHER" id="PTHR33734:SF22">
    <property type="entry name" value="MEMBRANE-BOUND LYTIC MUREIN TRANSGLYCOSYLASE D"/>
    <property type="match status" value="1"/>
</dbReference>
<evidence type="ECO:0000256" key="3">
    <source>
        <dbReference type="SAM" id="MobiDB-lite"/>
    </source>
</evidence>
<keyword evidence="2" id="KW-0961">Cell wall biogenesis/degradation</keyword>
<feature type="domain" description="LysM" evidence="4">
    <location>
        <begin position="81"/>
        <end position="125"/>
    </location>
</feature>
<feature type="compositionally biased region" description="Basic and acidic residues" evidence="3">
    <location>
        <begin position="1"/>
        <end position="19"/>
    </location>
</feature>
<name>S0FT61_RUMCE</name>
<feature type="compositionally biased region" description="Basic and acidic residues" evidence="3">
    <location>
        <begin position="142"/>
        <end position="155"/>
    </location>
</feature>
<dbReference type="AlphaFoldDB" id="S0FT61"/>
<dbReference type="CDD" id="cd00118">
    <property type="entry name" value="LysM"/>
    <property type="match status" value="1"/>
</dbReference>
<evidence type="ECO:0000256" key="1">
    <source>
        <dbReference type="ARBA" id="ARBA00022729"/>
    </source>
</evidence>
<dbReference type="InterPro" id="IPR018392">
    <property type="entry name" value="LysM"/>
</dbReference>
<evidence type="ECO:0000313" key="5">
    <source>
        <dbReference type="EMBL" id="EMS73521.1"/>
    </source>
</evidence>
<dbReference type="Gene3D" id="3.90.1720.10">
    <property type="entry name" value="endopeptidase domain like (from Nostoc punctiforme)"/>
    <property type="match status" value="1"/>
</dbReference>
<sequence length="393" mass="43342">MYTSLHSKENEQTRAEGAKKPPQKTASSSKTIVKQTNPFEIIQRLRTNPGSLTYNDINLLQKTIGNSATSQFLKELQESQSLYTVKSGDTLGEIAEKYHTTVETFKNLNNIKDINRIYPGQKLKIPAPDKSSPQPHKVQNKTQDKAQDKVQEKNSDNGAINIDMLKDKISSYIDFKYTDKSGKESKKIQLPYQWGGDSGKGKWSVEEMNKNMQKLGLTADDPKLQEKVSANPQAAGIDCSGFVLQVINAATNGLAVQYYKKVFKIPTDNVLHWGVSAANMTSTQCSKKIATFSEVRPGDYIRFDGGGHIGIVYEVSGDTILYAHSSGSKGPHKASVKVSQAGKSSLNLASEGTFSDWDGGYSAAIKKLFNYICRPDFASYKQDENSPEQKTGI</sequence>
<dbReference type="Pfam" id="PF01476">
    <property type="entry name" value="LysM"/>
    <property type="match status" value="1"/>
</dbReference>
<dbReference type="eggNOG" id="COG1388">
    <property type="taxonomic scope" value="Bacteria"/>
</dbReference>
<feature type="region of interest" description="Disordered" evidence="3">
    <location>
        <begin position="1"/>
        <end position="33"/>
    </location>
</feature>
<dbReference type="PROSITE" id="PS51782">
    <property type="entry name" value="LYSM"/>
    <property type="match status" value="1"/>
</dbReference>
<evidence type="ECO:0000313" key="6">
    <source>
        <dbReference type="Proteomes" id="UP000014155"/>
    </source>
</evidence>
<dbReference type="SMART" id="SM00257">
    <property type="entry name" value="LysM"/>
    <property type="match status" value="1"/>
</dbReference>
<dbReference type="GO" id="GO:0008932">
    <property type="term" value="F:lytic endotransglycosylase activity"/>
    <property type="evidence" value="ECO:0007669"/>
    <property type="project" value="TreeGrafter"/>
</dbReference>
<dbReference type="GO" id="GO:0071555">
    <property type="term" value="P:cell wall organization"/>
    <property type="evidence" value="ECO:0007669"/>
    <property type="project" value="UniProtKB-KW"/>
</dbReference>
<reference evidence="5 6" key="1">
    <citation type="journal article" date="2013" name="Genome Announc.">
        <title>Draft Genome Sequence of the Cellulolytic, Mesophilic, Anaerobic Bacterium Clostridium termitidis Strain CT1112 (DSM 5398).</title>
        <authorList>
            <person name="Lal S."/>
            <person name="Ramachandran U."/>
            <person name="Zhang X."/>
            <person name="Munir R."/>
            <person name="Sparling R."/>
            <person name="Levin D.B."/>
        </authorList>
    </citation>
    <scope>NUCLEOTIDE SEQUENCE [LARGE SCALE GENOMIC DNA]</scope>
    <source>
        <strain evidence="5 6">CT1112</strain>
    </source>
</reference>
<dbReference type="SUPFAM" id="SSF54001">
    <property type="entry name" value="Cysteine proteinases"/>
    <property type="match status" value="1"/>
</dbReference>
<dbReference type="SUPFAM" id="SSF54106">
    <property type="entry name" value="LysM domain"/>
    <property type="match status" value="1"/>
</dbReference>
<dbReference type="PATRIC" id="fig|1195236.3.peg.803"/>
<accession>S0FT61</accession>
<keyword evidence="1" id="KW-0732">Signal</keyword>
<comment type="caution">
    <text evidence="5">The sequence shown here is derived from an EMBL/GenBank/DDBJ whole genome shotgun (WGS) entry which is preliminary data.</text>
</comment>
<proteinExistence type="predicted"/>
<feature type="region of interest" description="Disordered" evidence="3">
    <location>
        <begin position="122"/>
        <end position="158"/>
    </location>
</feature>
<dbReference type="EMBL" id="AORV01000018">
    <property type="protein sequence ID" value="EMS73521.1"/>
    <property type="molecule type" value="Genomic_DNA"/>
</dbReference>